<dbReference type="GO" id="GO:0008843">
    <property type="term" value="F:endochitinase activity"/>
    <property type="evidence" value="ECO:0007669"/>
    <property type="project" value="UniProtKB-EC"/>
</dbReference>
<dbReference type="FunFam" id="3.10.50.10:FF:000005">
    <property type="entry name" value="Endochitinase B1"/>
    <property type="match status" value="1"/>
</dbReference>
<dbReference type="Proteomes" id="UP000801428">
    <property type="component" value="Unassembled WGS sequence"/>
</dbReference>
<dbReference type="CDD" id="cd06548">
    <property type="entry name" value="GH18_chitinase"/>
    <property type="match status" value="1"/>
</dbReference>
<evidence type="ECO:0000256" key="6">
    <source>
        <dbReference type="ARBA" id="ARBA00023277"/>
    </source>
</evidence>
<evidence type="ECO:0000259" key="9">
    <source>
        <dbReference type="PROSITE" id="PS51910"/>
    </source>
</evidence>
<comment type="caution">
    <text evidence="10">The sequence shown here is derived from an EMBL/GenBank/DDBJ whole genome shotgun (WGS) entry which is preliminary data.</text>
</comment>
<dbReference type="InterPro" id="IPR011583">
    <property type="entry name" value="Chitinase_II/V-like_cat"/>
</dbReference>
<evidence type="ECO:0000313" key="10">
    <source>
        <dbReference type="EMBL" id="KAF2994063.1"/>
    </source>
</evidence>
<accession>A0A9P4T4G0</accession>
<keyword evidence="4" id="KW-0378">Hydrolase</keyword>
<dbReference type="SUPFAM" id="SSF54556">
    <property type="entry name" value="Chitinase insertion domain"/>
    <property type="match status" value="1"/>
</dbReference>
<dbReference type="Pfam" id="PF00704">
    <property type="entry name" value="Glyco_hydro_18"/>
    <property type="match status" value="1"/>
</dbReference>
<dbReference type="Gene3D" id="3.20.20.80">
    <property type="entry name" value="Glycosidases"/>
    <property type="match status" value="1"/>
</dbReference>
<reference evidence="10" key="1">
    <citation type="submission" date="2019-04" db="EMBL/GenBank/DDBJ databases">
        <title>Sequencing of skin fungus with MAO and IRED activity.</title>
        <authorList>
            <person name="Marsaioli A.J."/>
            <person name="Bonatto J.M.C."/>
            <person name="Reis Junior O."/>
        </authorList>
    </citation>
    <scope>NUCLEOTIDE SEQUENCE</scope>
    <source>
        <strain evidence="10">30M1</strain>
    </source>
</reference>
<dbReference type="InterPro" id="IPR017853">
    <property type="entry name" value="GH"/>
</dbReference>
<evidence type="ECO:0000256" key="7">
    <source>
        <dbReference type="ARBA" id="ARBA00023295"/>
    </source>
</evidence>
<dbReference type="InterPro" id="IPR001223">
    <property type="entry name" value="Glyco_hydro18_cat"/>
</dbReference>
<keyword evidence="8" id="KW-0624">Polysaccharide degradation</keyword>
<dbReference type="InterPro" id="IPR050314">
    <property type="entry name" value="Glycosyl_Hydrlase_18"/>
</dbReference>
<sequence>MMARDWIFWRHLSSVAFPATLLATVLGFLVVRTIRNSLVNQFEQRHRRTIEKKRVEKTQESERYRAIAYYPSWAIYARGYLPENVPADKLTHLLYAFADNKPDGTVFLGDGTIGEEEVDWKPDWYTTIENLNLLKRRNKNMKLLLSIGGWQNAYQERHFDAPASTEAGRQRFADSCIDLIKHFGFDGIDIDAAYPQNCEDGNNLQHLLRSIRSAMDAYAIELGQGSCEQPHFVLSLAGPADQDFYRRLPLGNLAQIVDFINLKAYDFSGSWSPNVAHQANLHPSKSMPACTPLNADSIINFYTSNGVPHQKIVLGMPLFGRAFENTSGLGEAFEGIGQSGSWENGVWDYRDLPRPDARDVSDEDVGANYSYDSLNKTLISYDNLPISSCKAQYIKDKKLGGAMWWELSADKRGEEEKESIIANVVRILGGDNTEMLENSPNWQTYPDLRFKNLREDFLNI</sequence>
<dbReference type="GO" id="GO:0008061">
    <property type="term" value="F:chitin binding"/>
    <property type="evidence" value="ECO:0007669"/>
    <property type="project" value="InterPro"/>
</dbReference>
<keyword evidence="11" id="KW-1185">Reference proteome</keyword>
<dbReference type="PROSITE" id="PS51910">
    <property type="entry name" value="GH18_2"/>
    <property type="match status" value="1"/>
</dbReference>
<evidence type="ECO:0000256" key="2">
    <source>
        <dbReference type="ARBA" id="ARBA00008682"/>
    </source>
</evidence>
<dbReference type="EMBL" id="SWKU01000044">
    <property type="protein sequence ID" value="KAF2994063.1"/>
    <property type="molecule type" value="Genomic_DNA"/>
</dbReference>
<keyword evidence="7" id="KW-0326">Glycosidase</keyword>
<comment type="catalytic activity">
    <reaction evidence="1">
        <text>Random endo-hydrolysis of N-acetyl-beta-D-glucosaminide (1-&gt;4)-beta-linkages in chitin and chitodextrins.</text>
        <dbReference type="EC" id="3.2.1.14"/>
    </reaction>
</comment>
<feature type="domain" description="GH18" evidence="9">
    <location>
        <begin position="64"/>
        <end position="431"/>
    </location>
</feature>
<evidence type="ECO:0000256" key="3">
    <source>
        <dbReference type="ARBA" id="ARBA00012729"/>
    </source>
</evidence>
<proteinExistence type="inferred from homology"/>
<dbReference type="AlphaFoldDB" id="A0A9P4T4G0"/>
<dbReference type="SUPFAM" id="SSF51445">
    <property type="entry name" value="(Trans)glycosidases"/>
    <property type="match status" value="1"/>
</dbReference>
<keyword evidence="5" id="KW-0146">Chitin degradation</keyword>
<dbReference type="PANTHER" id="PTHR11177">
    <property type="entry name" value="CHITINASE"/>
    <property type="match status" value="1"/>
</dbReference>
<dbReference type="SMART" id="SM00636">
    <property type="entry name" value="Glyco_18"/>
    <property type="match status" value="1"/>
</dbReference>
<evidence type="ECO:0000256" key="1">
    <source>
        <dbReference type="ARBA" id="ARBA00000822"/>
    </source>
</evidence>
<name>A0A9P4T4G0_CURKU</name>
<evidence type="ECO:0000313" key="11">
    <source>
        <dbReference type="Proteomes" id="UP000801428"/>
    </source>
</evidence>
<organism evidence="10 11">
    <name type="scientific">Curvularia kusanoi</name>
    <name type="common">Cochliobolus kusanoi</name>
    <dbReference type="NCBI Taxonomy" id="90978"/>
    <lineage>
        <taxon>Eukaryota</taxon>
        <taxon>Fungi</taxon>
        <taxon>Dikarya</taxon>
        <taxon>Ascomycota</taxon>
        <taxon>Pezizomycotina</taxon>
        <taxon>Dothideomycetes</taxon>
        <taxon>Pleosporomycetidae</taxon>
        <taxon>Pleosporales</taxon>
        <taxon>Pleosporineae</taxon>
        <taxon>Pleosporaceae</taxon>
        <taxon>Curvularia</taxon>
    </lineage>
</organism>
<evidence type="ECO:0000256" key="8">
    <source>
        <dbReference type="ARBA" id="ARBA00023326"/>
    </source>
</evidence>
<dbReference type="Gene3D" id="3.10.50.10">
    <property type="match status" value="1"/>
</dbReference>
<evidence type="ECO:0000256" key="5">
    <source>
        <dbReference type="ARBA" id="ARBA00023024"/>
    </source>
</evidence>
<dbReference type="GO" id="GO:0000272">
    <property type="term" value="P:polysaccharide catabolic process"/>
    <property type="evidence" value="ECO:0007669"/>
    <property type="project" value="UniProtKB-KW"/>
</dbReference>
<comment type="similarity">
    <text evidence="2">Belongs to the glycosyl hydrolase 18 family. Chitinase class V subfamily.</text>
</comment>
<protein>
    <recommendedName>
        <fullName evidence="3">chitinase</fullName>
        <ecNumber evidence="3">3.2.1.14</ecNumber>
    </recommendedName>
</protein>
<dbReference type="OrthoDB" id="76388at2759"/>
<dbReference type="EC" id="3.2.1.14" evidence="3"/>
<dbReference type="GO" id="GO:0005576">
    <property type="term" value="C:extracellular region"/>
    <property type="evidence" value="ECO:0007669"/>
    <property type="project" value="TreeGrafter"/>
</dbReference>
<evidence type="ECO:0000256" key="4">
    <source>
        <dbReference type="ARBA" id="ARBA00022801"/>
    </source>
</evidence>
<dbReference type="GO" id="GO:0006032">
    <property type="term" value="P:chitin catabolic process"/>
    <property type="evidence" value="ECO:0007669"/>
    <property type="project" value="UniProtKB-KW"/>
</dbReference>
<keyword evidence="6" id="KW-0119">Carbohydrate metabolism</keyword>
<dbReference type="InterPro" id="IPR029070">
    <property type="entry name" value="Chitinase_insertion_sf"/>
</dbReference>
<gene>
    <name evidence="10" type="ORF">E8E13_002284</name>
</gene>
<dbReference type="PANTHER" id="PTHR11177:SF317">
    <property type="entry name" value="CHITINASE 12-RELATED"/>
    <property type="match status" value="1"/>
</dbReference>